<organism evidence="2 3">
    <name type="scientific">Segnochrobactrum spirostomi</name>
    <dbReference type="NCBI Taxonomy" id="2608987"/>
    <lineage>
        <taxon>Bacteria</taxon>
        <taxon>Pseudomonadati</taxon>
        <taxon>Pseudomonadota</taxon>
        <taxon>Alphaproteobacteria</taxon>
        <taxon>Hyphomicrobiales</taxon>
        <taxon>Segnochrobactraceae</taxon>
        <taxon>Segnochrobactrum</taxon>
    </lineage>
</organism>
<evidence type="ECO:0000259" key="1">
    <source>
        <dbReference type="Pfam" id="PF01370"/>
    </source>
</evidence>
<dbReference type="InterPro" id="IPR050177">
    <property type="entry name" value="Lipid_A_modif_metabolic_enz"/>
</dbReference>
<keyword evidence="3" id="KW-1185">Reference proteome</keyword>
<reference evidence="2 3" key="1">
    <citation type="submission" date="2019-09" db="EMBL/GenBank/DDBJ databases">
        <title>Segnochrobactrum spirostomi gen. nov., sp. nov., isolated from the ciliate Spirostomum cf. yagiui and description of a novel family, Segnochrobactraceae fam. nov. within the order Rhizobiales of the class Alphaproteobacteria.</title>
        <authorList>
            <person name="Akter S."/>
            <person name="Shazib S.U.A."/>
            <person name="Shin M.K."/>
        </authorList>
    </citation>
    <scope>NUCLEOTIDE SEQUENCE [LARGE SCALE GENOMIC DNA]</scope>
    <source>
        <strain evidence="2 3">Sp-1</strain>
    </source>
</reference>
<accession>A0A6A7Y6J0</accession>
<sequence length="326" mass="33462">MASDRDGDIHPTDRQARVLVTGAGGFVGRAVLDRLAGRLSLVGVTRGAPPQATPHIEWRHADLAAPLPPDLLDGITHVVHLAGLSAAPEAEDAAALLHTVNVDATRGLAEAALTGGVRRFVFMSSLHVHGVRPPRQPVRAESPLIATDPYGASKIAAERALAEIARRGLSVVALRPPLVAGPGAGGNLARLTSLVNRGLPLPFGGIHNRRPMIGTDSLARAVEAALFAPAAAGPYVLADGEGLSTGDLIRAIARGLGRPARLVPIPARAADFVLRAAGKAGAADRLFGSVTVDPSAAVAELGWRPADSAETAVVAMARAWKAKPSA</sequence>
<feature type="domain" description="NAD-dependent epimerase/dehydratase" evidence="1">
    <location>
        <begin position="18"/>
        <end position="232"/>
    </location>
</feature>
<evidence type="ECO:0000313" key="2">
    <source>
        <dbReference type="EMBL" id="MQT14315.1"/>
    </source>
</evidence>
<name>A0A6A7Y6J0_9HYPH</name>
<dbReference type="Proteomes" id="UP000332515">
    <property type="component" value="Unassembled WGS sequence"/>
</dbReference>
<dbReference type="EMBL" id="VWNA01000001">
    <property type="protein sequence ID" value="MQT14315.1"/>
    <property type="molecule type" value="Genomic_DNA"/>
</dbReference>
<dbReference type="PANTHER" id="PTHR43245">
    <property type="entry name" value="BIFUNCTIONAL POLYMYXIN RESISTANCE PROTEIN ARNA"/>
    <property type="match status" value="1"/>
</dbReference>
<protein>
    <submittedName>
        <fullName evidence="2">NAD-dependent epimerase/dehydratase family protein</fullName>
    </submittedName>
</protein>
<dbReference type="PANTHER" id="PTHR43245:SF58">
    <property type="entry name" value="BLL5923 PROTEIN"/>
    <property type="match status" value="1"/>
</dbReference>
<dbReference type="RefSeq" id="WP_153484795.1">
    <property type="nucleotide sequence ID" value="NZ_VWNA01000001.1"/>
</dbReference>
<dbReference type="SUPFAM" id="SSF51735">
    <property type="entry name" value="NAD(P)-binding Rossmann-fold domains"/>
    <property type="match status" value="1"/>
</dbReference>
<dbReference type="InterPro" id="IPR036291">
    <property type="entry name" value="NAD(P)-bd_dom_sf"/>
</dbReference>
<dbReference type="Pfam" id="PF01370">
    <property type="entry name" value="Epimerase"/>
    <property type="match status" value="1"/>
</dbReference>
<evidence type="ECO:0000313" key="3">
    <source>
        <dbReference type="Proteomes" id="UP000332515"/>
    </source>
</evidence>
<dbReference type="Gene3D" id="3.40.50.720">
    <property type="entry name" value="NAD(P)-binding Rossmann-like Domain"/>
    <property type="match status" value="1"/>
</dbReference>
<proteinExistence type="predicted"/>
<dbReference type="InterPro" id="IPR001509">
    <property type="entry name" value="Epimerase_deHydtase"/>
</dbReference>
<comment type="caution">
    <text evidence="2">The sequence shown here is derived from an EMBL/GenBank/DDBJ whole genome shotgun (WGS) entry which is preliminary data.</text>
</comment>
<dbReference type="AlphaFoldDB" id="A0A6A7Y6J0"/>
<gene>
    <name evidence="2" type="ORF">F0357_17015</name>
</gene>